<name>A0A3M0H0I4_9CORY</name>
<proteinExistence type="predicted"/>
<keyword evidence="1" id="KW-0732">Signal</keyword>
<reference evidence="3 4" key="1">
    <citation type="submission" date="2018-10" db="EMBL/GenBank/DDBJ databases">
        <title>Corynebacterium macginleyi genome sequencing and assembly of the type strain and two clinical samples.</title>
        <authorList>
            <person name="Bernier A.-M."/>
            <person name="Bernard K."/>
        </authorList>
    </citation>
    <scope>NUCLEOTIDE SEQUENCE [LARGE SCALE GENOMIC DNA]</scope>
    <source>
        <strain evidence="3 4">NML 120205</strain>
    </source>
</reference>
<dbReference type="InterPro" id="IPR036514">
    <property type="entry name" value="SGNH_hydro_sf"/>
</dbReference>
<organism evidence="3 4">
    <name type="scientific">Corynebacterium macginleyi</name>
    <dbReference type="NCBI Taxonomy" id="38290"/>
    <lineage>
        <taxon>Bacteria</taxon>
        <taxon>Bacillati</taxon>
        <taxon>Actinomycetota</taxon>
        <taxon>Actinomycetes</taxon>
        <taxon>Mycobacteriales</taxon>
        <taxon>Corynebacteriaceae</taxon>
        <taxon>Corynebacterium</taxon>
    </lineage>
</organism>
<feature type="chain" id="PRO_5018109358" description="SGNH hydrolase-type esterase domain-containing protein" evidence="1">
    <location>
        <begin position="35"/>
        <end position="274"/>
    </location>
</feature>
<sequence length="274" mass="28675">MEVKIGGKVKRFRKLAAATAFITALAGTSTGATAAVPGNTVLVGDSIVANPTVADYVLNKAHKKANTGVGCVTDNAIANEMSHVSGAHVDQYQCPGASFATGGIHVDDSLRKAAADGNLSHQTKNVVIVAGANDTYPYKADIAASDRAIRGGLRSALNIAHQHAPNAKVIVASYPQVARGNTTCLTSSMIPLPIAAVSDTEQRLRNTLREVSEQNGATFLDAHPMSDGHDMCSPHRWWVNLVDPLPPAPGNLPLHLNAHGTAAYGQFIGHALRK</sequence>
<comment type="caution">
    <text evidence="3">The sequence shown here is derived from an EMBL/GenBank/DDBJ whole genome shotgun (WGS) entry which is preliminary data.</text>
</comment>
<protein>
    <recommendedName>
        <fullName evidence="2">SGNH hydrolase-type esterase domain-containing protein</fullName>
    </recommendedName>
</protein>
<evidence type="ECO:0000313" key="4">
    <source>
        <dbReference type="Proteomes" id="UP000270649"/>
    </source>
</evidence>
<dbReference type="EMBL" id="REGC01000003">
    <property type="protein sequence ID" value="RMB63096.1"/>
    <property type="molecule type" value="Genomic_DNA"/>
</dbReference>
<dbReference type="SUPFAM" id="SSF52266">
    <property type="entry name" value="SGNH hydrolase"/>
    <property type="match status" value="1"/>
</dbReference>
<accession>A0A3M0H0I4</accession>
<dbReference type="Proteomes" id="UP000270649">
    <property type="component" value="Unassembled WGS sequence"/>
</dbReference>
<dbReference type="Gene3D" id="3.40.50.1110">
    <property type="entry name" value="SGNH hydrolase"/>
    <property type="match status" value="1"/>
</dbReference>
<dbReference type="InterPro" id="IPR013830">
    <property type="entry name" value="SGNH_hydro"/>
</dbReference>
<feature type="domain" description="SGNH hydrolase-type esterase" evidence="2">
    <location>
        <begin position="43"/>
        <end position="262"/>
    </location>
</feature>
<evidence type="ECO:0000256" key="1">
    <source>
        <dbReference type="SAM" id="SignalP"/>
    </source>
</evidence>
<evidence type="ECO:0000259" key="2">
    <source>
        <dbReference type="Pfam" id="PF13472"/>
    </source>
</evidence>
<dbReference type="Pfam" id="PF13472">
    <property type="entry name" value="Lipase_GDSL_2"/>
    <property type="match status" value="1"/>
</dbReference>
<evidence type="ECO:0000313" key="3">
    <source>
        <dbReference type="EMBL" id="RMB63096.1"/>
    </source>
</evidence>
<gene>
    <name evidence="3" type="ORF">D9543_03680</name>
</gene>
<dbReference type="AlphaFoldDB" id="A0A3M0H0I4"/>
<feature type="signal peptide" evidence="1">
    <location>
        <begin position="1"/>
        <end position="34"/>
    </location>
</feature>